<organism evidence="3 4">
    <name type="scientific">Microbotryum intermedium</name>
    <dbReference type="NCBI Taxonomy" id="269621"/>
    <lineage>
        <taxon>Eukaryota</taxon>
        <taxon>Fungi</taxon>
        <taxon>Dikarya</taxon>
        <taxon>Basidiomycota</taxon>
        <taxon>Pucciniomycotina</taxon>
        <taxon>Microbotryomycetes</taxon>
        <taxon>Microbotryales</taxon>
        <taxon>Microbotryaceae</taxon>
        <taxon>Microbotryum</taxon>
    </lineage>
</organism>
<dbReference type="PANTHER" id="PTHR36050">
    <property type="entry name" value="O-FUCOSYLTRANSFERASE 30"/>
    <property type="match status" value="1"/>
</dbReference>
<dbReference type="AlphaFoldDB" id="A0A238F7W5"/>
<dbReference type="EMBL" id="FMSP01000003">
    <property type="protein sequence ID" value="SCV68849.1"/>
    <property type="molecule type" value="Genomic_DNA"/>
</dbReference>
<feature type="compositionally biased region" description="Basic and acidic residues" evidence="1">
    <location>
        <begin position="598"/>
        <end position="614"/>
    </location>
</feature>
<dbReference type="GO" id="GO:0009381">
    <property type="term" value="F:excinuclease ABC activity"/>
    <property type="evidence" value="ECO:0007669"/>
    <property type="project" value="InterPro"/>
</dbReference>
<accession>A0A238F7W5</accession>
<dbReference type="PROSITE" id="PS50165">
    <property type="entry name" value="UVRC"/>
    <property type="match status" value="1"/>
</dbReference>
<reference evidence="4" key="1">
    <citation type="submission" date="2016-09" db="EMBL/GenBank/DDBJ databases">
        <authorList>
            <person name="Jeantristanb JTB J.-T."/>
            <person name="Ricardo R."/>
        </authorList>
    </citation>
    <scope>NUCLEOTIDE SEQUENCE [LARGE SCALE GENOMIC DNA]</scope>
</reference>
<name>A0A238F7W5_9BASI</name>
<dbReference type="PANTHER" id="PTHR36050:SF1">
    <property type="entry name" value="O-FUCOSYLTRANSFERASE 30"/>
    <property type="match status" value="1"/>
</dbReference>
<sequence>MSPSTCCDSSSWQHAVSIPRLANGNLSPSHQCSVSVCGDSDTDEREWFLGPSSTSSAPTSPTRLTSHCRVLSGSISTANPPTPRTISTPRVVPVPLHDRFLSNHREFWSSKAAATRTFHAALTWGPVHLTRHWSPHRPKLWLSCLSLVFFTALMILNKNADSLKPPHETIEISLKPAGFPAPPPDPDERFLGYLPHSGFHNQRGEFQNALLLSKALNRTLLVPAIWLGWPAQTNHYEEMAKSWTSAMILNSKAFGIDSLVPDSELNEPALYPSTLEDFPFPTSKADDPAVVQKAIQRKALNIQRWEKMGYEIRPDGYPITNLTSKDCKSCEFRTAPFPQRRHHLAHHCTSTDSPECRHTYKDAFLAWSWLVNLTVLQDAVKMRDRWDIRERAIEKMLDVTSDDIYVFKDRQNYDFQFVEEEHEDGALIRFTDQKPLRHWARKVSIPGMRRMPQRVLLVGSMFGSDKVILRDDRQRVEDRNRYARLQAFRASEILNPADDICQRLGGARTFVGVHARVGDGKFANNKKENMRCTWENVLVKLGVGKSEIRTLWRLVGFEVAQAKPEAAVAKRGADHQPNFGGLYSARAKPNGHPSRTPSKRDTSPIRQDGNRAEAPHLERRQFQPELIDHAPFHKVALASKLDRLTCRSPLHTSPELLKFNVPLYLATDARSPVNEFSLSPFFRLFPCTFVLSDFEEPNELNMGVVAESMDRFKRLTNKADGLPLERFLTPFLEAVIAAKAGIVEGTRGSTFSGKSDAPVCGPNSLRVFKLTSIRH</sequence>
<dbReference type="InterPro" id="IPR001162">
    <property type="entry name" value="UvrC_RNase_H_dom"/>
</dbReference>
<feature type="region of interest" description="Disordered" evidence="1">
    <location>
        <begin position="568"/>
        <end position="614"/>
    </location>
</feature>
<protein>
    <submittedName>
        <fullName evidence="3">BQ2448_970 protein</fullName>
    </submittedName>
</protein>
<evidence type="ECO:0000256" key="1">
    <source>
        <dbReference type="SAM" id="MobiDB-lite"/>
    </source>
</evidence>
<evidence type="ECO:0000259" key="2">
    <source>
        <dbReference type="PROSITE" id="PS50165"/>
    </source>
</evidence>
<evidence type="ECO:0000313" key="3">
    <source>
        <dbReference type="EMBL" id="SCV68849.1"/>
    </source>
</evidence>
<proteinExistence type="predicted"/>
<dbReference type="OrthoDB" id="1882547at2759"/>
<dbReference type="Proteomes" id="UP000198372">
    <property type="component" value="Unassembled WGS sequence"/>
</dbReference>
<feature type="domain" description="UvrC family homology region profile" evidence="2">
    <location>
        <begin position="379"/>
        <end position="448"/>
    </location>
</feature>
<gene>
    <name evidence="3" type="ORF">BQ2448_970</name>
</gene>
<keyword evidence="4" id="KW-1185">Reference proteome</keyword>
<evidence type="ECO:0000313" key="4">
    <source>
        <dbReference type="Proteomes" id="UP000198372"/>
    </source>
</evidence>